<feature type="transmembrane region" description="Helical" evidence="2">
    <location>
        <begin position="284"/>
        <end position="307"/>
    </location>
</feature>
<sequence>MEKFGRLSIEDELDKTIREEDLVRLSNLSISDEAGRMPPQVLTKFMQYSPVCPSPLRNAVLLDPLVDRMDIDEPLEEDINDKNENTATVLLQRSQDTLKEYTPRDVRRTSPIPSPTKPENNEESSQGNSIIRNTGEGMKEEVSELDESELKEDEENIRRRAGIRTLLSPTSLGVAAAAKIDGIPIESSAQLSPAVPKEVHDKTRKFPDAGSTGIDSANLKDDLRWRSKSQPIQVSINHHHYYPDAHGYRPFVKDWPRPVESGYDEPYRLPVPWSSSCRPVSKNAYTFVSYLQLFLNFITVVVLFSFVTSLVRSLKTDITSSWNHRRLELEYESINCKNLYAINECTLGDKPALLDQCQQWEQCMNRDNNLFFRARTTLGAQLFGEVINSFVEPIGWKALLVVMLGLAIWCFSSNFLLGYMRAKSYYGDATQQYLLQQRRPLFLKDEDRANRELLLHNNNASK</sequence>
<dbReference type="PANTHER" id="PTHR28136">
    <property type="entry name" value="NUCLEUS EXPORT PROTEIN BRR6"/>
    <property type="match status" value="1"/>
</dbReference>
<dbReference type="AlphaFoldDB" id="A0A4C2DYP8"/>
<feature type="compositionally biased region" description="Acidic residues" evidence="1">
    <location>
        <begin position="143"/>
        <end position="153"/>
    </location>
</feature>
<evidence type="ECO:0000256" key="2">
    <source>
        <dbReference type="SAM" id="Phobius"/>
    </source>
</evidence>
<dbReference type="Pfam" id="PF10104">
    <property type="entry name" value="Brr6_like_C_C"/>
    <property type="match status" value="1"/>
</dbReference>
<dbReference type="Proteomes" id="UP000301737">
    <property type="component" value="Unassembled WGS sequence"/>
</dbReference>
<dbReference type="GO" id="GO:0031965">
    <property type="term" value="C:nuclear membrane"/>
    <property type="evidence" value="ECO:0007669"/>
    <property type="project" value="InterPro"/>
</dbReference>
<feature type="domain" description="Brl1/Brr6" evidence="3">
    <location>
        <begin position="287"/>
        <end position="421"/>
    </location>
</feature>
<dbReference type="OrthoDB" id="5961at2759"/>
<proteinExistence type="predicted"/>
<dbReference type="GO" id="GO:0006998">
    <property type="term" value="P:nuclear envelope organization"/>
    <property type="evidence" value="ECO:0007669"/>
    <property type="project" value="InterPro"/>
</dbReference>
<feature type="compositionally biased region" description="Basic and acidic residues" evidence="1">
    <location>
        <begin position="96"/>
        <end position="108"/>
    </location>
</feature>
<keyword evidence="2" id="KW-0812">Transmembrane</keyword>
<name>A0A4C2DYP8_9SACH</name>
<evidence type="ECO:0000313" key="4">
    <source>
        <dbReference type="EMBL" id="GCE96977.1"/>
    </source>
</evidence>
<protein>
    <recommendedName>
        <fullName evidence="3">Brl1/Brr6 domain-containing protein</fullName>
    </recommendedName>
</protein>
<evidence type="ECO:0000259" key="3">
    <source>
        <dbReference type="SMART" id="SM01042"/>
    </source>
</evidence>
<dbReference type="GO" id="GO:0055088">
    <property type="term" value="P:lipid homeostasis"/>
    <property type="evidence" value="ECO:0007669"/>
    <property type="project" value="InterPro"/>
</dbReference>
<evidence type="ECO:0000313" key="5">
    <source>
        <dbReference type="Proteomes" id="UP000301737"/>
    </source>
</evidence>
<keyword evidence="2" id="KW-1133">Transmembrane helix</keyword>
<keyword evidence="2" id="KW-0472">Membrane</keyword>
<dbReference type="InterPro" id="IPR018767">
    <property type="entry name" value="Brl1/Brr6_dom"/>
</dbReference>
<dbReference type="SMART" id="SM01042">
    <property type="entry name" value="Brr6_like_C_C"/>
    <property type="match status" value="1"/>
</dbReference>
<feature type="region of interest" description="Disordered" evidence="1">
    <location>
        <begin position="92"/>
        <end position="153"/>
    </location>
</feature>
<feature type="transmembrane region" description="Helical" evidence="2">
    <location>
        <begin position="398"/>
        <end position="417"/>
    </location>
</feature>
<reference evidence="4 5" key="1">
    <citation type="submission" date="2019-01" db="EMBL/GenBank/DDBJ databases">
        <title>Draft Genome Sequencing of Zygosaccharomyces mellis Ca-7.</title>
        <authorList>
            <person name="Shiwa Y."/>
            <person name="Kanesaki Y."/>
            <person name="Ishige T."/>
            <person name="Mura K."/>
            <person name="Hori T."/>
            <person name="Tamura T."/>
        </authorList>
    </citation>
    <scope>NUCLEOTIDE SEQUENCE [LARGE SCALE GENOMIC DNA]</scope>
    <source>
        <strain evidence="4 5">Ca-7</strain>
    </source>
</reference>
<organism evidence="4 5">
    <name type="scientific">Zygosaccharomyces mellis</name>
    <dbReference type="NCBI Taxonomy" id="42258"/>
    <lineage>
        <taxon>Eukaryota</taxon>
        <taxon>Fungi</taxon>
        <taxon>Dikarya</taxon>
        <taxon>Ascomycota</taxon>
        <taxon>Saccharomycotina</taxon>
        <taxon>Saccharomycetes</taxon>
        <taxon>Saccharomycetales</taxon>
        <taxon>Saccharomycetaceae</taxon>
        <taxon>Zygosaccharomyces</taxon>
    </lineage>
</organism>
<dbReference type="InterPro" id="IPR040202">
    <property type="entry name" value="Brl1/Brr6"/>
</dbReference>
<gene>
    <name evidence="4" type="ORF">ZYGM_000084</name>
</gene>
<accession>A0A4C2DYP8</accession>
<feature type="compositionally biased region" description="Polar residues" evidence="1">
    <location>
        <begin position="123"/>
        <end position="132"/>
    </location>
</feature>
<dbReference type="EMBL" id="BIMX01000001">
    <property type="protein sequence ID" value="GCE96977.1"/>
    <property type="molecule type" value="Genomic_DNA"/>
</dbReference>
<evidence type="ECO:0000256" key="1">
    <source>
        <dbReference type="SAM" id="MobiDB-lite"/>
    </source>
</evidence>
<dbReference type="PANTHER" id="PTHR28136:SF1">
    <property type="entry name" value="NUCLEUS EXPORT PROTEIN BRL1"/>
    <property type="match status" value="1"/>
</dbReference>
<comment type="caution">
    <text evidence="4">The sequence shown here is derived from an EMBL/GenBank/DDBJ whole genome shotgun (WGS) entry which is preliminary data.</text>
</comment>
<keyword evidence="5" id="KW-1185">Reference proteome</keyword>